<accession>A0A5A7MZP0</accession>
<dbReference type="InterPro" id="IPR011990">
    <property type="entry name" value="TPR-like_helical_dom_sf"/>
</dbReference>
<dbReference type="Pfam" id="PF13181">
    <property type="entry name" value="TPR_8"/>
    <property type="match status" value="1"/>
</dbReference>
<keyword evidence="1" id="KW-0802">TPR repeat</keyword>
<proteinExistence type="predicted"/>
<dbReference type="Gene3D" id="1.25.40.10">
    <property type="entry name" value="Tetratricopeptide repeat domain"/>
    <property type="match status" value="1"/>
</dbReference>
<gene>
    <name evidence="3" type="ORF">JCM17845_08790</name>
</gene>
<feature type="domain" description="Bacteriophage N4 adsorption protein A C-terminal" evidence="2">
    <location>
        <begin position="258"/>
        <end position="419"/>
    </location>
</feature>
<keyword evidence="4" id="KW-1185">Reference proteome</keyword>
<evidence type="ECO:0000313" key="3">
    <source>
        <dbReference type="EMBL" id="GER00256.1"/>
    </source>
</evidence>
<dbReference type="Proteomes" id="UP000325187">
    <property type="component" value="Unassembled WGS sequence"/>
</dbReference>
<reference evidence="3 4" key="1">
    <citation type="submission" date="2019-09" db="EMBL/GenBank/DDBJ databases">
        <title>NBRP : Genome information of microbial organism related human and environment.</title>
        <authorList>
            <person name="Hattori M."/>
            <person name="Oshima K."/>
            <person name="Inaba H."/>
            <person name="Suda W."/>
            <person name="Sakamoto M."/>
            <person name="Iino T."/>
            <person name="Kitahara M."/>
            <person name="Oshida Y."/>
            <person name="Iida T."/>
            <person name="Kudo T."/>
            <person name="Itoh T."/>
            <person name="Ohkuma M."/>
        </authorList>
    </citation>
    <scope>NUCLEOTIDE SEQUENCE [LARGE SCALE GENOMIC DNA]</scope>
    <source>
        <strain evidence="3 4">Mie-1</strain>
    </source>
</reference>
<dbReference type="AlphaFoldDB" id="A0A5A7MZP0"/>
<evidence type="ECO:0000313" key="4">
    <source>
        <dbReference type="Proteomes" id="UP000325187"/>
    </source>
</evidence>
<organism evidence="3 4">
    <name type="scientific">Iodidimonas gelatinilytica</name>
    <dbReference type="NCBI Taxonomy" id="1236966"/>
    <lineage>
        <taxon>Bacteria</taxon>
        <taxon>Pseudomonadati</taxon>
        <taxon>Pseudomonadota</taxon>
        <taxon>Alphaproteobacteria</taxon>
        <taxon>Iodidimonadales</taxon>
        <taxon>Iodidimonadaceae</taxon>
        <taxon>Iodidimonas</taxon>
    </lineage>
</organism>
<name>A0A5A7MZP0_9PROT</name>
<dbReference type="Pfam" id="PF13283">
    <property type="entry name" value="NfrA_C"/>
    <property type="match status" value="1"/>
</dbReference>
<feature type="repeat" description="TPR" evidence="1">
    <location>
        <begin position="105"/>
        <end position="138"/>
    </location>
</feature>
<dbReference type="SMART" id="SM00028">
    <property type="entry name" value="TPR"/>
    <property type="match status" value="4"/>
</dbReference>
<sequence>MGNKDLPLHWFALMAALWSVLFSPAKALADLCDPMMEVTACAYQLLQKGQHGDAAIFFERALDQEQSPKRRLQIALDLAHLYNNLGAYAKAAQTFQLAYALQPETQTLRALGFALIAAGDVQAARVAFEKAIKTSPTDSFLHRQLGYLCRQLHDRACAIEQFKAAIDHEENPGTTELLRREVRALSQTLWGSASFLWRTNATPGQELRFGDRVLSQSQGILEGNARIPLDLGSPDRWIAGFSRILWTIDGAAPTPQDESLQGGVGLKLKPFASQSIIIGVERLISLGAFSRDDWLFRASASKGAGFERPIGQKGKSWLFWSIYGDIAAIGLSKTDLQLSGEARLGRAAEFGPIQITPHLVLSGLWQDDALGRSSLLEGGPGLTISLPIGAGVYKAPMQKIDLTVQYRNNIAGTSRNPNGVTVTLSLSF</sequence>
<dbReference type="SUPFAM" id="SSF48452">
    <property type="entry name" value="TPR-like"/>
    <property type="match status" value="1"/>
</dbReference>
<evidence type="ECO:0000259" key="2">
    <source>
        <dbReference type="Pfam" id="PF13283"/>
    </source>
</evidence>
<comment type="caution">
    <text evidence="3">The sequence shown here is derived from an EMBL/GenBank/DDBJ whole genome shotgun (WGS) entry which is preliminary data.</text>
</comment>
<dbReference type="InterPro" id="IPR025137">
    <property type="entry name" value="NfrA_C"/>
</dbReference>
<dbReference type="InterPro" id="IPR019734">
    <property type="entry name" value="TPR_rpt"/>
</dbReference>
<dbReference type="PROSITE" id="PS50005">
    <property type="entry name" value="TPR"/>
    <property type="match status" value="1"/>
</dbReference>
<protein>
    <recommendedName>
        <fullName evidence="2">Bacteriophage N4 adsorption protein A C-terminal domain-containing protein</fullName>
    </recommendedName>
</protein>
<dbReference type="EMBL" id="BKCM01000003">
    <property type="protein sequence ID" value="GER00256.1"/>
    <property type="molecule type" value="Genomic_DNA"/>
</dbReference>
<evidence type="ECO:0000256" key="1">
    <source>
        <dbReference type="PROSITE-ProRule" id="PRU00339"/>
    </source>
</evidence>
<dbReference type="RefSeq" id="WP_210432266.1">
    <property type="nucleotide sequence ID" value="NZ_BKCM01000003.1"/>
</dbReference>